<accession>A0ABV6U9H8</accession>
<comment type="caution">
    <text evidence="1">The sequence shown here is derived from an EMBL/GenBank/DDBJ whole genome shotgun (WGS) entry which is preliminary data.</text>
</comment>
<sequence>MGYREIHWTERSEDHIARHGITPKEVEQALFTRPRFEAPGRDESTLIYGTTDAGRYVLIVAVDSTVEPDAWYIATTRDMTASKKRPFIQKAR</sequence>
<protein>
    <recommendedName>
        <fullName evidence="3">BrnT family toxin</fullName>
    </recommendedName>
</protein>
<dbReference type="EMBL" id="JBHMQT010000044">
    <property type="protein sequence ID" value="MFC0864834.1"/>
    <property type="molecule type" value="Genomic_DNA"/>
</dbReference>
<gene>
    <name evidence="1" type="ORF">ACFHYQ_21300</name>
</gene>
<keyword evidence="2" id="KW-1185">Reference proteome</keyword>
<evidence type="ECO:0000313" key="2">
    <source>
        <dbReference type="Proteomes" id="UP001589870"/>
    </source>
</evidence>
<dbReference type="RefSeq" id="WP_394302888.1">
    <property type="nucleotide sequence ID" value="NZ_JBHMQT010000044.1"/>
</dbReference>
<evidence type="ECO:0008006" key="3">
    <source>
        <dbReference type="Google" id="ProtNLM"/>
    </source>
</evidence>
<reference evidence="1 2" key="1">
    <citation type="submission" date="2024-09" db="EMBL/GenBank/DDBJ databases">
        <authorList>
            <person name="Sun Q."/>
            <person name="Mori K."/>
        </authorList>
    </citation>
    <scope>NUCLEOTIDE SEQUENCE [LARGE SCALE GENOMIC DNA]</scope>
    <source>
        <strain evidence="1 2">TBRC 1851</strain>
    </source>
</reference>
<proteinExistence type="predicted"/>
<organism evidence="1 2">
    <name type="scientific">Sphaerimonospora cavernae</name>
    <dbReference type="NCBI Taxonomy" id="1740611"/>
    <lineage>
        <taxon>Bacteria</taxon>
        <taxon>Bacillati</taxon>
        <taxon>Actinomycetota</taxon>
        <taxon>Actinomycetes</taxon>
        <taxon>Streptosporangiales</taxon>
        <taxon>Streptosporangiaceae</taxon>
        <taxon>Sphaerimonospora</taxon>
    </lineage>
</organism>
<name>A0ABV6U9H8_9ACTN</name>
<dbReference type="Proteomes" id="UP001589870">
    <property type="component" value="Unassembled WGS sequence"/>
</dbReference>
<evidence type="ECO:0000313" key="1">
    <source>
        <dbReference type="EMBL" id="MFC0864834.1"/>
    </source>
</evidence>